<dbReference type="PANTHER" id="PTHR34203">
    <property type="entry name" value="METHYLTRANSFERASE, FKBM FAMILY PROTEIN"/>
    <property type="match status" value="1"/>
</dbReference>
<dbReference type="Pfam" id="PF05050">
    <property type="entry name" value="Methyltransf_21"/>
    <property type="match status" value="1"/>
</dbReference>
<organism evidence="2 3">
    <name type="scientific">Nocardia tengchongensis</name>
    <dbReference type="NCBI Taxonomy" id="2055889"/>
    <lineage>
        <taxon>Bacteria</taxon>
        <taxon>Bacillati</taxon>
        <taxon>Actinomycetota</taxon>
        <taxon>Actinomycetes</taxon>
        <taxon>Mycobacteriales</taxon>
        <taxon>Nocardiaceae</taxon>
        <taxon>Nocardia</taxon>
    </lineage>
</organism>
<dbReference type="Proteomes" id="UP000683310">
    <property type="component" value="Chromosome"/>
</dbReference>
<keyword evidence="2" id="KW-0808">Transferase</keyword>
<dbReference type="GO" id="GO:0032259">
    <property type="term" value="P:methylation"/>
    <property type="evidence" value="ECO:0007669"/>
    <property type="project" value="UniProtKB-KW"/>
</dbReference>
<gene>
    <name evidence="2" type="ORF">KHQ06_26880</name>
</gene>
<protein>
    <submittedName>
        <fullName evidence="2">FkbM family methyltransferase</fullName>
    </submittedName>
</protein>
<reference evidence="2 3" key="1">
    <citation type="submission" date="2021-04" db="EMBL/GenBank/DDBJ databases">
        <title>Nocardia tengchongensis.</title>
        <authorList>
            <person name="Zhuang k."/>
            <person name="Ran Y."/>
            <person name="Li W."/>
        </authorList>
    </citation>
    <scope>NUCLEOTIDE SEQUENCE [LARGE SCALE GENOMIC DNA]</scope>
    <source>
        <strain evidence="2 3">CFH S0057</strain>
    </source>
</reference>
<feature type="domain" description="Methyltransferase FkbM" evidence="1">
    <location>
        <begin position="52"/>
        <end position="220"/>
    </location>
</feature>
<evidence type="ECO:0000313" key="3">
    <source>
        <dbReference type="Proteomes" id="UP000683310"/>
    </source>
</evidence>
<keyword evidence="2" id="KW-0489">Methyltransferase</keyword>
<dbReference type="InterPro" id="IPR052514">
    <property type="entry name" value="SAM-dependent_MTase"/>
</dbReference>
<dbReference type="Gene3D" id="3.40.50.150">
    <property type="entry name" value="Vaccinia Virus protein VP39"/>
    <property type="match status" value="1"/>
</dbReference>
<sequence length="261" mass="28447">MLTSLKQLTLEDGRSVTCTSPAEARMLWDDMSAEGYYRRAAAQLHPDDIVLDIGANIGLSAIAFADTCPGVRVIAVEPAPLAFECLRRNMGAHVPDGIALETGVGVANGTAQFTWYPRASANYSRYADRKRDNESTTTFLQNCGLDQNAIALVTNDVHDGEQIDVKVTTVSALLADHAPTGEIGLVKIDVERAELDVVRGIAESDWARIRTVVAEVHDCGDRLAQFCALLRSHGLATEVRQDAFLRGTELYEVFACRPPTW</sequence>
<dbReference type="CDD" id="cd02440">
    <property type="entry name" value="AdoMet_MTases"/>
    <property type="match status" value="1"/>
</dbReference>
<evidence type="ECO:0000259" key="1">
    <source>
        <dbReference type="Pfam" id="PF05050"/>
    </source>
</evidence>
<dbReference type="InterPro" id="IPR029063">
    <property type="entry name" value="SAM-dependent_MTases_sf"/>
</dbReference>
<dbReference type="GO" id="GO:0008168">
    <property type="term" value="F:methyltransferase activity"/>
    <property type="evidence" value="ECO:0007669"/>
    <property type="project" value="UniProtKB-KW"/>
</dbReference>
<keyword evidence="3" id="KW-1185">Reference proteome</keyword>
<dbReference type="EMBL" id="CP074371">
    <property type="protein sequence ID" value="QVI19901.1"/>
    <property type="molecule type" value="Genomic_DNA"/>
</dbReference>
<dbReference type="NCBIfam" id="TIGR01444">
    <property type="entry name" value="fkbM_fam"/>
    <property type="match status" value="1"/>
</dbReference>
<accession>A0ABX8CIV2</accession>
<name>A0ABX8CIV2_9NOCA</name>
<proteinExistence type="predicted"/>
<evidence type="ECO:0000313" key="2">
    <source>
        <dbReference type="EMBL" id="QVI19901.1"/>
    </source>
</evidence>
<dbReference type="SUPFAM" id="SSF53335">
    <property type="entry name" value="S-adenosyl-L-methionine-dependent methyltransferases"/>
    <property type="match status" value="1"/>
</dbReference>
<dbReference type="PANTHER" id="PTHR34203:SF13">
    <property type="entry name" value="EXPRESSED PROTEIN"/>
    <property type="match status" value="1"/>
</dbReference>
<dbReference type="InterPro" id="IPR006342">
    <property type="entry name" value="FkbM_mtfrase"/>
</dbReference>